<reference evidence="1 2" key="1">
    <citation type="submission" date="2024-03" db="EMBL/GenBank/DDBJ databases">
        <title>The Acrasis kona genome and developmental transcriptomes reveal deep origins of eukaryotic multicellular pathways.</title>
        <authorList>
            <person name="Sheikh S."/>
            <person name="Fu C.-J."/>
            <person name="Brown M.W."/>
            <person name="Baldauf S.L."/>
        </authorList>
    </citation>
    <scope>NUCLEOTIDE SEQUENCE [LARGE SCALE GENOMIC DNA]</scope>
    <source>
        <strain evidence="1 2">ATCC MYA-3509</strain>
    </source>
</reference>
<dbReference type="EMBL" id="JAOPGA020001284">
    <property type="protein sequence ID" value="KAL0486932.1"/>
    <property type="molecule type" value="Genomic_DNA"/>
</dbReference>
<evidence type="ECO:0000313" key="1">
    <source>
        <dbReference type="EMBL" id="KAL0486932.1"/>
    </source>
</evidence>
<gene>
    <name evidence="1" type="ORF">AKO1_001279</name>
</gene>
<dbReference type="PANTHER" id="PTHR43642">
    <property type="entry name" value="HYBRID SIGNAL TRANSDUCTION HISTIDINE KINASE G"/>
    <property type="match status" value="1"/>
</dbReference>
<sequence>MEKCSTYKIRAVVSSLLLDGNGIYNNCNSILSLFDIDIGNQNQSENEESINKVLDKIVDGNGNINIDSLCQTVASDEEQMKCYALLNMCFYAYMYNPSLFALSVTTALRIMLNSNALTPEISGVAVFYCTVGIGKGDWSKIKLVNVLISECTTKRFHDHVAENVRALYFHALLVNHFYVKRHKNGRNHKRIAYMGVESGEAFYGCASMLGFIADLFYVSDLNAHVQHLKEAFNFITKFKTTVLRTYVDSLEIAINTLQGKTLLKNAVLEIKSMDQKNNPSLSSFFSCVIEWIGFTLNLVDISSTPEQILQSILDCESEINFSLQNHVMSKIFTFISAIKLIQAYRSAVDDVKIRLSTAITRFEGKISQWAKLNADYKNWKYLVKAETAAYIDKNIIQASAMYNKAIKYANEGDFTHEVALAHELFAKYQYSCNNPDDADRSMTQSYLAYKKWGAYAKIAMMASENEHIRKLEEDIQNKDLNTLGTDTINQKVKDIKIDESIAKAIFGKADADCTAVLSVVLQNVRAE</sequence>
<dbReference type="AlphaFoldDB" id="A0AAW2ZAP6"/>
<dbReference type="PANTHER" id="PTHR43642:SF1">
    <property type="entry name" value="HYBRID SIGNAL TRANSDUCTION HISTIDINE KINASE G"/>
    <property type="match status" value="1"/>
</dbReference>
<keyword evidence="2" id="KW-1185">Reference proteome</keyword>
<organism evidence="1 2">
    <name type="scientific">Acrasis kona</name>
    <dbReference type="NCBI Taxonomy" id="1008807"/>
    <lineage>
        <taxon>Eukaryota</taxon>
        <taxon>Discoba</taxon>
        <taxon>Heterolobosea</taxon>
        <taxon>Tetramitia</taxon>
        <taxon>Eutetramitia</taxon>
        <taxon>Acrasidae</taxon>
        <taxon>Acrasis</taxon>
    </lineage>
</organism>
<protein>
    <submittedName>
        <fullName evidence="1">RTP1</fullName>
    </submittedName>
</protein>
<dbReference type="Proteomes" id="UP001431209">
    <property type="component" value="Unassembled WGS sequence"/>
</dbReference>
<name>A0AAW2ZAP6_9EUKA</name>
<dbReference type="InterPro" id="IPR053159">
    <property type="entry name" value="Hybrid_Histidine_Kinase"/>
</dbReference>
<evidence type="ECO:0000313" key="2">
    <source>
        <dbReference type="Proteomes" id="UP001431209"/>
    </source>
</evidence>
<proteinExistence type="predicted"/>
<comment type="caution">
    <text evidence="1">The sequence shown here is derived from an EMBL/GenBank/DDBJ whole genome shotgun (WGS) entry which is preliminary data.</text>
</comment>
<accession>A0AAW2ZAP6</accession>